<gene>
    <name evidence="1" type="ORF">DWV00_19560</name>
</gene>
<dbReference type="EMBL" id="QRGA01000010">
    <property type="protein sequence ID" value="RDU97413.1"/>
    <property type="molecule type" value="Genomic_DNA"/>
</dbReference>
<sequence length="597" mass="63728">MKSHRSRIAGRHGLQVRLAGLGALTFGTLLLAACGGGSGSPSAAAAANAQQQGTKLADTNQPYTDQVAYSENAGDSLDPTQVNEGAAVMHYQWTSGATTVNYTTTTGHLTASDANGNPEASMSYVAYTAPSTNGKPRPVTFFYNGGPGSSSIWLRLGSFAPTRVATPDPLLTNWPNFPLVNNAESLIATTDMVFIDPPGTGLSEAVSPNTNQSFWGCDEDVNVMRDFIRRYIAANNRTNSPIYLYGESYGTPRTDMLALSLETAGVPLTGIVLQSAILNYFADATEAVAVTQSTSGLALATDTLSGYFPGYAEVAAYFNQALPAPASQSQYAQQMENFVTSNYNSFGNYAQSWTMSQIGDPNGLGRSTLPSKSTLTSWESGSSLTYQALKGYFSTTPFQTTLLPGTTIGRYDGRVSLPNSDSRLQSDGDPSDILITQPFTTTLQTQMPDYLGYTAPNATYMPLNNNIIGSWDFTHDGQALPDTIPDLLGALQLNPNLQVLSINGYHDLATPFFNTEKQLARLQTVQNLGANVQVTFYPGGHMVYLDDTARPQMQADLQNYFSGKPIPSALSLSGLPSAWADESPAGTPTVMAQASKR</sequence>
<accession>A0A3D8JW89</accession>
<protein>
    <submittedName>
        <fullName evidence="1">Peptidase S10</fullName>
    </submittedName>
</protein>
<dbReference type="GO" id="GO:0006508">
    <property type="term" value="P:proteolysis"/>
    <property type="evidence" value="ECO:0007669"/>
    <property type="project" value="InterPro"/>
</dbReference>
<dbReference type="Proteomes" id="UP000256838">
    <property type="component" value="Unassembled WGS sequence"/>
</dbReference>
<dbReference type="Gene3D" id="3.40.50.1820">
    <property type="entry name" value="alpha/beta hydrolase"/>
    <property type="match status" value="1"/>
</dbReference>
<dbReference type="RefSeq" id="WP_115535226.1">
    <property type="nucleotide sequence ID" value="NZ_QRGA01000010.1"/>
</dbReference>
<dbReference type="AlphaFoldDB" id="A0A3D8JW89"/>
<reference evidence="1 2" key="1">
    <citation type="submission" date="2018-08" db="EMBL/GenBank/DDBJ databases">
        <title>Paraburkholderia sp. DHOM06 isolated from forest soil.</title>
        <authorList>
            <person name="Gao Z.-H."/>
            <person name="Qiu L.-H."/>
        </authorList>
    </citation>
    <scope>NUCLEOTIDE SEQUENCE [LARGE SCALE GENOMIC DNA]</scope>
    <source>
        <strain evidence="1 2">DHOM06</strain>
    </source>
</reference>
<dbReference type="InterPro" id="IPR001563">
    <property type="entry name" value="Peptidase_S10"/>
</dbReference>
<comment type="caution">
    <text evidence="1">The sequence shown here is derived from an EMBL/GenBank/DDBJ whole genome shotgun (WGS) entry which is preliminary data.</text>
</comment>
<proteinExistence type="predicted"/>
<dbReference type="Pfam" id="PF00450">
    <property type="entry name" value="Peptidase_S10"/>
    <property type="match status" value="1"/>
</dbReference>
<evidence type="ECO:0000313" key="2">
    <source>
        <dbReference type="Proteomes" id="UP000256838"/>
    </source>
</evidence>
<evidence type="ECO:0000313" key="1">
    <source>
        <dbReference type="EMBL" id="RDU97413.1"/>
    </source>
</evidence>
<organism evidence="1 2">
    <name type="scientific">Trinickia dinghuensis</name>
    <dbReference type="NCBI Taxonomy" id="2291023"/>
    <lineage>
        <taxon>Bacteria</taxon>
        <taxon>Pseudomonadati</taxon>
        <taxon>Pseudomonadota</taxon>
        <taxon>Betaproteobacteria</taxon>
        <taxon>Burkholderiales</taxon>
        <taxon>Burkholderiaceae</taxon>
        <taxon>Trinickia</taxon>
    </lineage>
</organism>
<dbReference type="InterPro" id="IPR029058">
    <property type="entry name" value="AB_hydrolase_fold"/>
</dbReference>
<keyword evidence="2" id="KW-1185">Reference proteome</keyword>
<dbReference type="SUPFAM" id="SSF53474">
    <property type="entry name" value="alpha/beta-Hydrolases"/>
    <property type="match status" value="1"/>
</dbReference>
<dbReference type="GO" id="GO:0004185">
    <property type="term" value="F:serine-type carboxypeptidase activity"/>
    <property type="evidence" value="ECO:0007669"/>
    <property type="project" value="InterPro"/>
</dbReference>
<dbReference type="PROSITE" id="PS51257">
    <property type="entry name" value="PROKAR_LIPOPROTEIN"/>
    <property type="match status" value="1"/>
</dbReference>
<dbReference type="OrthoDB" id="9770107at2"/>
<name>A0A3D8JW89_9BURK</name>